<dbReference type="KEGG" id="mgo:AFA91_26105"/>
<dbReference type="EMBL" id="CP012150">
    <property type="protein sequence ID" value="AKS34791.1"/>
    <property type="molecule type" value="Genomic_DNA"/>
</dbReference>
<dbReference type="AlphaFoldDB" id="A0A0K0XBN4"/>
<feature type="coiled-coil region" evidence="1">
    <location>
        <begin position="72"/>
        <end position="135"/>
    </location>
</feature>
<dbReference type="RefSeq" id="WP_049747244.1">
    <property type="nucleotide sequence ID" value="NZ_CP012150.1"/>
</dbReference>
<protein>
    <submittedName>
        <fullName evidence="2">Fis family transcriptional regulator</fullName>
    </submittedName>
</protein>
<dbReference type="Proteomes" id="UP000062255">
    <property type="component" value="Chromosome"/>
</dbReference>
<evidence type="ECO:0000313" key="3">
    <source>
        <dbReference type="Proteomes" id="UP000062255"/>
    </source>
</evidence>
<reference evidence="2 3" key="1">
    <citation type="submission" date="2015-07" db="EMBL/GenBank/DDBJ databases">
        <title>Complete genome sequence of Mycobacterium goodii X7B, a facultative thermophilic biodesulfurizing bacterium.</title>
        <authorList>
            <person name="Yu B."/>
            <person name="Li F."/>
            <person name="Xu P."/>
        </authorList>
    </citation>
    <scope>NUCLEOTIDE SEQUENCE [LARGE SCALE GENOMIC DNA]</scope>
    <source>
        <strain evidence="2 3">X7B</strain>
    </source>
</reference>
<dbReference type="PATRIC" id="fig|134601.6.peg.5394"/>
<gene>
    <name evidence="2" type="ORF">AFA91_26105</name>
</gene>
<proteinExistence type="predicted"/>
<name>A0A0K0XBN4_MYCGD</name>
<sequence length="465" mass="50163">MSDTRQAHFDESLTGVHIERLTVRDKDVVREAQRWTTGERGPAVDERDILTRANLAAFVTEAIKIGSHALSAAGQTQEARALEQMMKDLGDKAAETSTKAAEVTAGAAKSAAEAVAKASQDAKKAIAEADKTTRRELQDSTKTVVDEVRRLFGGDNPEVVERLLPVLQKFGADLDAKAKATFVELHTKAVKQFDPSDPTSPIAKHTAALEVQQQTLTKLIAENHTDLVKKVDDVVVALKLQEAKRSVTTRSPEKGFEYEDAMGILLQDIAAGLGDEYTDTRNTTGLISRCQKGDGVLTIDGRPTHIVIEMTDSANRKWGPYFDEAERNREASASLGLVPTPEQNGGQSIRTMGARRIVMAFDPRTDDPALLRTVVMLLRASALTASSRRGADEIATAEEKITEAVSQLAKIDKVKTLATSIQKNATRIETDCTGISSGIQRLLADALAALSEVPGDETHDSAVAS</sequence>
<evidence type="ECO:0000313" key="2">
    <source>
        <dbReference type="EMBL" id="AKS34791.1"/>
    </source>
</evidence>
<dbReference type="OrthoDB" id="4502104at2"/>
<accession>A0A0K0XBN4</accession>
<keyword evidence="1" id="KW-0175">Coiled coil</keyword>
<organism evidence="2 3">
    <name type="scientific">Mycolicibacterium goodii</name>
    <name type="common">Mycobacterium goodii</name>
    <dbReference type="NCBI Taxonomy" id="134601"/>
    <lineage>
        <taxon>Bacteria</taxon>
        <taxon>Bacillati</taxon>
        <taxon>Actinomycetota</taxon>
        <taxon>Actinomycetes</taxon>
        <taxon>Mycobacteriales</taxon>
        <taxon>Mycobacteriaceae</taxon>
        <taxon>Mycolicibacterium</taxon>
    </lineage>
</organism>
<dbReference type="STRING" id="134601.AFA91_26105"/>
<evidence type="ECO:0000256" key="1">
    <source>
        <dbReference type="SAM" id="Coils"/>
    </source>
</evidence>